<gene>
    <name evidence="2" type="ORF">DSM112329_02928</name>
</gene>
<feature type="compositionally biased region" description="Basic and acidic residues" evidence="1">
    <location>
        <begin position="340"/>
        <end position="350"/>
    </location>
</feature>
<dbReference type="RefSeq" id="WP_354697305.1">
    <property type="nucleotide sequence ID" value="NZ_CP114014.1"/>
</dbReference>
<feature type="region of interest" description="Disordered" evidence="1">
    <location>
        <begin position="235"/>
        <end position="268"/>
    </location>
</feature>
<accession>A0AAU7AWS8</accession>
<evidence type="ECO:0008006" key="3">
    <source>
        <dbReference type="Google" id="ProtNLM"/>
    </source>
</evidence>
<reference evidence="2" key="1">
    <citation type="submission" date="2022-12" db="EMBL/GenBank/DDBJ databases">
        <title>Paraconexibacter alkalitolerans sp. nov. and Baekduia alba sp. nov., isolated from soil and emended description of the genera Paraconexibacter (Chun et al., 2020) and Baekduia (An et al., 2020).</title>
        <authorList>
            <person name="Vieira S."/>
            <person name="Huber K.J."/>
            <person name="Geppert A."/>
            <person name="Wolf J."/>
            <person name="Neumann-Schaal M."/>
            <person name="Muesken M."/>
            <person name="Overmann J."/>
        </authorList>
    </citation>
    <scope>NUCLEOTIDE SEQUENCE</scope>
    <source>
        <strain evidence="2">AEG42_29</strain>
    </source>
</reference>
<name>A0AAU7AWS8_9ACTN</name>
<protein>
    <recommendedName>
        <fullName evidence="3">DUF5666 domain-containing protein</fullName>
    </recommendedName>
</protein>
<evidence type="ECO:0000256" key="1">
    <source>
        <dbReference type="SAM" id="MobiDB-lite"/>
    </source>
</evidence>
<sequence length="423" mass="44858">MNGPIRPGRAVTAVVLAGLLLGTLLALTLREDQAPAPLRQPATLTVSAGSVHARQPGDPRFEVRGPVRIALRVADPDGRPDWAVRLVESRAVVKTPGAPIYTSAWLRCAHLGRIVDGRFGWINDTGAFTPVAPTALDSVPHTCGSARRLAGRDAASDLISLIRTAPDGEVDAARTVAFGRTGPATADVTLTDRGRPITGTVRGGAFLLFGPPDPGPRDLRLQLRFRGLASIDRDLSGIRRGGPTDTGHQETPIPGTERIAARTPDPAGGPPFGIAVSKAKTAGVWCPAQPRRVVGRRVGSLDRALGVFRAGVTAVTCPNDRFPLTDDAPLRASISASQGRSDDAETDRVQRRSQSGTTLISGQARSDVRTLEVATSRDVRTLQPDPVTGTFITAYNGELPLETVTITATLQDRTTRVQRIVQR</sequence>
<dbReference type="KEGG" id="parq:DSM112329_02928"/>
<feature type="region of interest" description="Disordered" evidence="1">
    <location>
        <begin position="335"/>
        <end position="363"/>
    </location>
</feature>
<dbReference type="AlphaFoldDB" id="A0AAU7AWS8"/>
<proteinExistence type="predicted"/>
<dbReference type="EMBL" id="CP114014">
    <property type="protein sequence ID" value="XAY06066.1"/>
    <property type="molecule type" value="Genomic_DNA"/>
</dbReference>
<evidence type="ECO:0000313" key="2">
    <source>
        <dbReference type="EMBL" id="XAY06066.1"/>
    </source>
</evidence>
<organism evidence="2">
    <name type="scientific">Paraconexibacter sp. AEG42_29</name>
    <dbReference type="NCBI Taxonomy" id="2997339"/>
    <lineage>
        <taxon>Bacteria</taxon>
        <taxon>Bacillati</taxon>
        <taxon>Actinomycetota</taxon>
        <taxon>Thermoleophilia</taxon>
        <taxon>Solirubrobacterales</taxon>
        <taxon>Paraconexibacteraceae</taxon>
        <taxon>Paraconexibacter</taxon>
    </lineage>
</organism>
<feature type="compositionally biased region" description="Polar residues" evidence="1">
    <location>
        <begin position="352"/>
        <end position="363"/>
    </location>
</feature>